<name>V2X9T1_MONRO</name>
<dbReference type="InterPro" id="IPR001128">
    <property type="entry name" value="Cyt_P450"/>
</dbReference>
<dbReference type="KEGG" id="mrr:Moror_8694"/>
<comment type="pathway">
    <text evidence="3">Secondary metabolite biosynthesis; terpenoid biosynthesis.</text>
</comment>
<dbReference type="AlphaFoldDB" id="V2X9T1"/>
<dbReference type="PANTHER" id="PTHR24305">
    <property type="entry name" value="CYTOCHROME P450"/>
    <property type="match status" value="1"/>
</dbReference>
<dbReference type="InterPro" id="IPR050121">
    <property type="entry name" value="Cytochrome_P450_monoxygenase"/>
</dbReference>
<dbReference type="PANTHER" id="PTHR24305:SF166">
    <property type="entry name" value="CYTOCHROME P450 12A4, MITOCHONDRIAL-RELATED"/>
    <property type="match status" value="1"/>
</dbReference>
<accession>V2X9T1</accession>
<evidence type="ECO:0000256" key="4">
    <source>
        <dbReference type="ARBA" id="ARBA00010617"/>
    </source>
</evidence>
<dbReference type="GO" id="GO:0004497">
    <property type="term" value="F:monooxygenase activity"/>
    <property type="evidence" value="ECO:0007669"/>
    <property type="project" value="UniProtKB-KW"/>
</dbReference>
<keyword evidence="16" id="KW-1185">Reference proteome</keyword>
<evidence type="ECO:0000256" key="10">
    <source>
        <dbReference type="ARBA" id="ARBA00023004"/>
    </source>
</evidence>
<evidence type="ECO:0000256" key="1">
    <source>
        <dbReference type="ARBA" id="ARBA00001971"/>
    </source>
</evidence>
<organism evidence="15 16">
    <name type="scientific">Moniliophthora roreri (strain MCA 2997)</name>
    <name type="common">Cocoa frosty pod rot fungus</name>
    <name type="synonym">Crinipellis roreri</name>
    <dbReference type="NCBI Taxonomy" id="1381753"/>
    <lineage>
        <taxon>Eukaryota</taxon>
        <taxon>Fungi</taxon>
        <taxon>Dikarya</taxon>
        <taxon>Basidiomycota</taxon>
        <taxon>Agaricomycotina</taxon>
        <taxon>Agaricomycetes</taxon>
        <taxon>Agaricomycetidae</taxon>
        <taxon>Agaricales</taxon>
        <taxon>Marasmiineae</taxon>
        <taxon>Marasmiaceae</taxon>
        <taxon>Moniliophthora</taxon>
    </lineage>
</organism>
<evidence type="ECO:0000256" key="13">
    <source>
        <dbReference type="PIRSR" id="PIRSR602401-1"/>
    </source>
</evidence>
<evidence type="ECO:0000256" key="5">
    <source>
        <dbReference type="ARBA" id="ARBA00022617"/>
    </source>
</evidence>
<evidence type="ECO:0000256" key="2">
    <source>
        <dbReference type="ARBA" id="ARBA00004370"/>
    </source>
</evidence>
<comment type="caution">
    <text evidence="15">The sequence shown here is derived from an EMBL/GenBank/DDBJ whole genome shotgun (WGS) entry which is preliminary data.</text>
</comment>
<keyword evidence="9 14" id="KW-0560">Oxidoreductase</keyword>
<dbReference type="GO" id="GO:0020037">
    <property type="term" value="F:heme binding"/>
    <property type="evidence" value="ECO:0007669"/>
    <property type="project" value="InterPro"/>
</dbReference>
<dbReference type="GO" id="GO:0016705">
    <property type="term" value="F:oxidoreductase activity, acting on paired donors, with incorporation or reduction of molecular oxygen"/>
    <property type="evidence" value="ECO:0007669"/>
    <property type="project" value="InterPro"/>
</dbReference>
<keyword evidence="12" id="KW-0472">Membrane</keyword>
<dbReference type="Proteomes" id="UP000017559">
    <property type="component" value="Unassembled WGS sequence"/>
</dbReference>
<dbReference type="PROSITE" id="PS00086">
    <property type="entry name" value="CYTOCHROME_P450"/>
    <property type="match status" value="1"/>
</dbReference>
<reference evidence="15 16" key="1">
    <citation type="journal article" date="2014" name="BMC Genomics">
        <title>Genome and secretome analysis of the hemibiotrophic fungal pathogen, Moniliophthora roreri, which causes frosty pod rot disease of cacao: mechanisms of the biotrophic and necrotrophic phases.</title>
        <authorList>
            <person name="Meinhardt L.W."/>
            <person name="Costa G.G.L."/>
            <person name="Thomazella D.P.T."/>
            <person name="Teixeira P.J.P.L."/>
            <person name="Carazzolle M.F."/>
            <person name="Schuster S.C."/>
            <person name="Carlson J.E."/>
            <person name="Guiltinan M.J."/>
            <person name="Mieczkowski P."/>
            <person name="Farmer A."/>
            <person name="Ramaraj T."/>
            <person name="Crozier J."/>
            <person name="Davis R.E."/>
            <person name="Shao J."/>
            <person name="Melnick R.L."/>
            <person name="Pereira G.A.G."/>
            <person name="Bailey B.A."/>
        </authorList>
    </citation>
    <scope>NUCLEOTIDE SEQUENCE [LARGE SCALE GENOMIC DNA]</scope>
    <source>
        <strain evidence="15 16">MCA 2997</strain>
    </source>
</reference>
<evidence type="ECO:0000256" key="9">
    <source>
        <dbReference type="ARBA" id="ARBA00023002"/>
    </source>
</evidence>
<comment type="cofactor">
    <cofactor evidence="1 13">
        <name>heme</name>
        <dbReference type="ChEBI" id="CHEBI:30413"/>
    </cofactor>
</comment>
<evidence type="ECO:0000256" key="8">
    <source>
        <dbReference type="ARBA" id="ARBA00022989"/>
    </source>
</evidence>
<sequence length="620" mass="69351">MASIPQVLIILSCIGLYFFLRRRRQKSHTTPLIGPPSKSLIFGLSKHLNSLDVDPGETIEQWAKEYGSVYKVPTVLGGAKIVVCDPRAVRDFYSKETWTYVGTPLGKRFIRRAFGRGLLWAEGESHRRQRKALTPAFSNAAIRRLTAVFYDSAYKLKSHWDAELVNHSDGLIIDVQTWMNHISIDSVGIAGFSHDFGSLDGKTSAVVTAFESLGSSKRSTIGTIKFLLSSVFPILNYIPTERSRMFTELRRSLIEIAGVLLERTRQAGVDDKSIIGLLIKAESTNGELHMSEEEVIAQMVWLQPLFDGDPLNFDLKKLLRTLTSWIQVTRQHQVRHVIFSSTVPNRVNTVFHGPTVSLTVRILLPLSLRQTPLTLIVTQWALIELSKQPEKQERLRKELLDVAGGTDPTWDQLTGSDYPYLDAVVHETLRLHPPLVETNRIATKDDILPLSSPLTTADGQIVTSIAISKGDNVSVPIRCINRAEAIWGPRAKEFLPERWIGFSEDENKQAGGGDDDDDVQVDWRKRNERDVKGAEGIPPTVREIQGHRHLLSFSDGPRTCLGKGFALAEFKAVLSVLIRNYSFSFDDPNTKIVMHRAVLPRPGVEGCGGAKVPMRVKRVE</sequence>
<dbReference type="InterPro" id="IPR002401">
    <property type="entry name" value="Cyt_P450_E_grp-I"/>
</dbReference>
<evidence type="ECO:0000256" key="11">
    <source>
        <dbReference type="ARBA" id="ARBA00023033"/>
    </source>
</evidence>
<keyword evidence="10 13" id="KW-0408">Iron</keyword>
<evidence type="ECO:0000256" key="14">
    <source>
        <dbReference type="RuleBase" id="RU000461"/>
    </source>
</evidence>
<evidence type="ECO:0000256" key="6">
    <source>
        <dbReference type="ARBA" id="ARBA00022692"/>
    </source>
</evidence>
<dbReference type="HOGENOM" id="CLU_001570_5_11_1"/>
<dbReference type="InterPro" id="IPR036396">
    <property type="entry name" value="Cyt_P450_sf"/>
</dbReference>
<comment type="subcellular location">
    <subcellularLocation>
        <location evidence="2">Membrane</location>
    </subcellularLocation>
</comment>
<protein>
    <submittedName>
        <fullName evidence="15">Cytochrome p450</fullName>
    </submittedName>
</protein>
<feature type="binding site" description="axial binding residue" evidence="13">
    <location>
        <position position="560"/>
    </location>
    <ligand>
        <name>heme</name>
        <dbReference type="ChEBI" id="CHEBI:30413"/>
    </ligand>
    <ligandPart>
        <name>Fe</name>
        <dbReference type="ChEBI" id="CHEBI:18248"/>
    </ligandPart>
</feature>
<dbReference type="GO" id="GO:0016020">
    <property type="term" value="C:membrane"/>
    <property type="evidence" value="ECO:0007669"/>
    <property type="project" value="UniProtKB-SubCell"/>
</dbReference>
<dbReference type="PRINTS" id="PR00463">
    <property type="entry name" value="EP450I"/>
</dbReference>
<dbReference type="Pfam" id="PF00067">
    <property type="entry name" value="p450"/>
    <property type="match status" value="2"/>
</dbReference>
<comment type="similarity">
    <text evidence="4 14">Belongs to the cytochrome P450 family.</text>
</comment>
<dbReference type="InterPro" id="IPR017972">
    <property type="entry name" value="Cyt_P450_CS"/>
</dbReference>
<evidence type="ECO:0000256" key="7">
    <source>
        <dbReference type="ARBA" id="ARBA00022723"/>
    </source>
</evidence>
<evidence type="ECO:0000256" key="12">
    <source>
        <dbReference type="ARBA" id="ARBA00023136"/>
    </source>
</evidence>
<keyword evidence="6" id="KW-0812">Transmembrane</keyword>
<keyword evidence="11 14" id="KW-0503">Monooxygenase</keyword>
<dbReference type="OrthoDB" id="1470350at2759"/>
<evidence type="ECO:0000256" key="3">
    <source>
        <dbReference type="ARBA" id="ARBA00004721"/>
    </source>
</evidence>
<keyword evidence="8" id="KW-1133">Transmembrane helix</keyword>
<dbReference type="EMBL" id="AWSO01000550">
    <property type="protein sequence ID" value="ESK89561.1"/>
    <property type="molecule type" value="Genomic_DNA"/>
</dbReference>
<evidence type="ECO:0000313" key="15">
    <source>
        <dbReference type="EMBL" id="ESK89561.1"/>
    </source>
</evidence>
<dbReference type="GO" id="GO:0005506">
    <property type="term" value="F:iron ion binding"/>
    <property type="evidence" value="ECO:0007669"/>
    <property type="project" value="InterPro"/>
</dbReference>
<keyword evidence="7 13" id="KW-0479">Metal-binding</keyword>
<dbReference type="SUPFAM" id="SSF48264">
    <property type="entry name" value="Cytochrome P450"/>
    <property type="match status" value="2"/>
</dbReference>
<proteinExistence type="inferred from homology"/>
<gene>
    <name evidence="15" type="ORF">Moror_8694</name>
</gene>
<dbReference type="Gene3D" id="1.10.630.10">
    <property type="entry name" value="Cytochrome P450"/>
    <property type="match status" value="1"/>
</dbReference>
<evidence type="ECO:0000313" key="16">
    <source>
        <dbReference type="Proteomes" id="UP000017559"/>
    </source>
</evidence>
<keyword evidence="5 13" id="KW-0349">Heme</keyword>